<dbReference type="SUPFAM" id="SSF51984">
    <property type="entry name" value="MurCD N-terminal domain"/>
    <property type="match status" value="1"/>
</dbReference>
<dbReference type="HAMAP" id="MF_00639">
    <property type="entry name" value="MurD"/>
    <property type="match status" value="1"/>
</dbReference>
<dbReference type="EC" id="6.3.2.9" evidence="9 10"/>
<sequence length="456" mass="49001">MDWRGKKVAVVGFGIEGEANAEYLLAAGALVTVCDKCEAAALGERYQRWQDKVSEWRLGSSYLERLTDFAALFRSPGVPYLDPNLQAVVKEGVVVTSGTKEFFERCPAKIVGITGTKGKGTTATLIYKMLQADGKPAQLVGNIGNPALAVLQNIKKDEIVVFELSSFQLQDLEVSPTLAVVLGVTADHQDHHCSVEEYVAAKAAIVRFQKETDFTVVTVDYPTSEHIASETTGNVLPVSTKRQLEYGVYVTDGGVYRNFGVAESIIENSEVALRGIFNLENVAAAIAVASIFEIATEAIVKVLRSFKGLPHRLAFVRECRGVSYWDNSYATTPEATIAALESFTEPVVLLLGGKEKGFDYTALAKAILSRPPRAIVAIGESAATMYSVIKAAAQKNNSTPPPLLDGGETMVKMVEAASKVATSGDIVLLSPAAASFDKFKNVTDRGEQFVAAVNAF</sequence>
<dbReference type="Pfam" id="PF08245">
    <property type="entry name" value="Mur_ligase_M"/>
    <property type="match status" value="1"/>
</dbReference>
<evidence type="ECO:0000259" key="11">
    <source>
        <dbReference type="Pfam" id="PF02875"/>
    </source>
</evidence>
<dbReference type="InterPro" id="IPR036615">
    <property type="entry name" value="Mur_ligase_C_dom_sf"/>
</dbReference>
<dbReference type="Pfam" id="PF02875">
    <property type="entry name" value="Mur_ligase_C"/>
    <property type="match status" value="1"/>
</dbReference>
<dbReference type="GO" id="GO:0071555">
    <property type="term" value="P:cell wall organization"/>
    <property type="evidence" value="ECO:0007669"/>
    <property type="project" value="UniProtKB-KW"/>
</dbReference>
<dbReference type="Proteomes" id="UP000231152">
    <property type="component" value="Unassembled WGS sequence"/>
</dbReference>
<organism evidence="13 14">
    <name type="scientific">Candidatus Uhrbacteria bacterium CG10_big_fil_rev_8_21_14_0_10_48_11</name>
    <dbReference type="NCBI Taxonomy" id="1975037"/>
    <lineage>
        <taxon>Bacteria</taxon>
        <taxon>Candidatus Uhriibacteriota</taxon>
    </lineage>
</organism>
<comment type="pathway">
    <text evidence="2 9 10">Cell wall biogenesis; peptidoglycan biosynthesis.</text>
</comment>
<evidence type="ECO:0000313" key="13">
    <source>
        <dbReference type="EMBL" id="PJE75567.1"/>
    </source>
</evidence>
<dbReference type="PROSITE" id="PS01011">
    <property type="entry name" value="FOLYLPOLYGLU_SYNT_1"/>
    <property type="match status" value="1"/>
</dbReference>
<dbReference type="InterPro" id="IPR018109">
    <property type="entry name" value="Folylpolyglutamate_synth_CS"/>
</dbReference>
<dbReference type="InterPro" id="IPR005762">
    <property type="entry name" value="MurD"/>
</dbReference>
<dbReference type="InterPro" id="IPR036565">
    <property type="entry name" value="Mur-like_cat_sf"/>
</dbReference>
<dbReference type="InterPro" id="IPR004101">
    <property type="entry name" value="Mur_ligase_C"/>
</dbReference>
<dbReference type="Pfam" id="PF21799">
    <property type="entry name" value="MurD-like_N"/>
    <property type="match status" value="1"/>
</dbReference>
<comment type="function">
    <text evidence="9 10">Cell wall formation. Catalyzes the addition of glutamate to the nucleotide precursor UDP-N-acetylmuramoyl-L-alanine (UMA).</text>
</comment>
<evidence type="ECO:0000259" key="12">
    <source>
        <dbReference type="Pfam" id="PF08245"/>
    </source>
</evidence>
<feature type="domain" description="Mur ligase central" evidence="12">
    <location>
        <begin position="113"/>
        <end position="289"/>
    </location>
</feature>
<dbReference type="GO" id="GO:0005524">
    <property type="term" value="F:ATP binding"/>
    <property type="evidence" value="ECO:0007669"/>
    <property type="project" value="UniProtKB-UniRule"/>
</dbReference>
<keyword evidence="9 10" id="KW-0133">Cell shape</keyword>
<keyword evidence="9 10" id="KW-0961">Cell wall biogenesis/degradation</keyword>
<proteinExistence type="inferred from homology"/>
<dbReference type="AlphaFoldDB" id="A0A2M8LDP4"/>
<evidence type="ECO:0000256" key="3">
    <source>
        <dbReference type="ARBA" id="ARBA00022490"/>
    </source>
</evidence>
<reference evidence="13 14" key="1">
    <citation type="submission" date="2017-09" db="EMBL/GenBank/DDBJ databases">
        <title>Depth-based differentiation of microbial function through sediment-hosted aquifers and enrichment of novel symbionts in the deep terrestrial subsurface.</title>
        <authorList>
            <person name="Probst A.J."/>
            <person name="Ladd B."/>
            <person name="Jarett J.K."/>
            <person name="Geller-Mcgrath D.E."/>
            <person name="Sieber C.M."/>
            <person name="Emerson J.B."/>
            <person name="Anantharaman K."/>
            <person name="Thomas B.C."/>
            <person name="Malmstrom R."/>
            <person name="Stieglmeier M."/>
            <person name="Klingl A."/>
            <person name="Woyke T."/>
            <person name="Ryan C.M."/>
            <person name="Banfield J.F."/>
        </authorList>
    </citation>
    <scope>NUCLEOTIDE SEQUENCE [LARGE SCALE GENOMIC DNA]</scope>
    <source>
        <strain evidence="13">CG10_big_fil_rev_8_21_14_0_10_48_11</strain>
    </source>
</reference>
<keyword evidence="7 9" id="KW-0067">ATP-binding</keyword>
<keyword evidence="8 9" id="KW-0131">Cell cycle</keyword>
<dbReference type="Gene3D" id="3.40.50.720">
    <property type="entry name" value="NAD(P)-binding Rossmann-like Domain"/>
    <property type="match status" value="1"/>
</dbReference>
<keyword evidence="4 9" id="KW-0436">Ligase</keyword>
<dbReference type="NCBIfam" id="TIGR01087">
    <property type="entry name" value="murD"/>
    <property type="match status" value="1"/>
</dbReference>
<evidence type="ECO:0000256" key="9">
    <source>
        <dbReference type="HAMAP-Rule" id="MF_00639"/>
    </source>
</evidence>
<evidence type="ECO:0000256" key="7">
    <source>
        <dbReference type="ARBA" id="ARBA00022840"/>
    </source>
</evidence>
<dbReference type="Gene3D" id="3.90.190.20">
    <property type="entry name" value="Mur ligase, C-terminal domain"/>
    <property type="match status" value="1"/>
</dbReference>
<dbReference type="GO" id="GO:0008764">
    <property type="term" value="F:UDP-N-acetylmuramoylalanine-D-glutamate ligase activity"/>
    <property type="evidence" value="ECO:0007669"/>
    <property type="project" value="UniProtKB-UniRule"/>
</dbReference>
<name>A0A2M8LDP4_9BACT</name>
<evidence type="ECO:0000256" key="1">
    <source>
        <dbReference type="ARBA" id="ARBA00004496"/>
    </source>
</evidence>
<dbReference type="GO" id="GO:0008360">
    <property type="term" value="P:regulation of cell shape"/>
    <property type="evidence" value="ECO:0007669"/>
    <property type="project" value="UniProtKB-KW"/>
</dbReference>
<comment type="caution">
    <text evidence="13">The sequence shown here is derived from an EMBL/GenBank/DDBJ whole genome shotgun (WGS) entry which is preliminary data.</text>
</comment>
<dbReference type="GO" id="GO:0005737">
    <property type="term" value="C:cytoplasm"/>
    <property type="evidence" value="ECO:0007669"/>
    <property type="project" value="UniProtKB-SubCell"/>
</dbReference>
<protein>
    <recommendedName>
        <fullName evidence="9 10">UDP-N-acetylmuramoylalanine--D-glutamate ligase</fullName>
        <ecNumber evidence="9 10">6.3.2.9</ecNumber>
    </recommendedName>
    <alternativeName>
        <fullName evidence="9">D-glutamic acid-adding enzyme</fullName>
    </alternativeName>
    <alternativeName>
        <fullName evidence="9">UDP-N-acetylmuramoyl-L-alanyl-D-glutamate synthetase</fullName>
    </alternativeName>
</protein>
<dbReference type="SUPFAM" id="SSF53244">
    <property type="entry name" value="MurD-like peptide ligases, peptide-binding domain"/>
    <property type="match status" value="1"/>
</dbReference>
<evidence type="ECO:0000256" key="10">
    <source>
        <dbReference type="RuleBase" id="RU003664"/>
    </source>
</evidence>
<accession>A0A2M8LDP4</accession>
<keyword evidence="9 10" id="KW-0573">Peptidoglycan synthesis</keyword>
<evidence type="ECO:0000256" key="4">
    <source>
        <dbReference type="ARBA" id="ARBA00022598"/>
    </source>
</evidence>
<gene>
    <name evidence="9 13" type="primary">murD</name>
    <name evidence="13" type="ORF">COV04_04025</name>
</gene>
<keyword evidence="3 9" id="KW-0963">Cytoplasm</keyword>
<comment type="subcellular location">
    <subcellularLocation>
        <location evidence="1 9 10">Cytoplasm</location>
    </subcellularLocation>
</comment>
<dbReference type="InterPro" id="IPR013221">
    <property type="entry name" value="Mur_ligase_cen"/>
</dbReference>
<comment type="similarity">
    <text evidence="9">Belongs to the MurCDEF family.</text>
</comment>
<evidence type="ECO:0000256" key="6">
    <source>
        <dbReference type="ARBA" id="ARBA00022741"/>
    </source>
</evidence>
<comment type="catalytic activity">
    <reaction evidence="9 10">
        <text>UDP-N-acetyl-alpha-D-muramoyl-L-alanine + D-glutamate + ATP = UDP-N-acetyl-alpha-D-muramoyl-L-alanyl-D-glutamate + ADP + phosphate + H(+)</text>
        <dbReference type="Rhea" id="RHEA:16429"/>
        <dbReference type="ChEBI" id="CHEBI:15378"/>
        <dbReference type="ChEBI" id="CHEBI:29986"/>
        <dbReference type="ChEBI" id="CHEBI:30616"/>
        <dbReference type="ChEBI" id="CHEBI:43474"/>
        <dbReference type="ChEBI" id="CHEBI:83898"/>
        <dbReference type="ChEBI" id="CHEBI:83900"/>
        <dbReference type="ChEBI" id="CHEBI:456216"/>
        <dbReference type="EC" id="6.3.2.9"/>
    </reaction>
</comment>
<evidence type="ECO:0000256" key="8">
    <source>
        <dbReference type="ARBA" id="ARBA00023306"/>
    </source>
</evidence>
<dbReference type="PANTHER" id="PTHR43692:SF1">
    <property type="entry name" value="UDP-N-ACETYLMURAMOYLALANINE--D-GLUTAMATE LIGASE"/>
    <property type="match status" value="1"/>
</dbReference>
<keyword evidence="6 9" id="KW-0547">Nucleotide-binding</keyword>
<feature type="binding site" evidence="9">
    <location>
        <begin position="115"/>
        <end position="121"/>
    </location>
    <ligand>
        <name>ATP</name>
        <dbReference type="ChEBI" id="CHEBI:30616"/>
    </ligand>
</feature>
<dbReference type="Gene3D" id="3.40.1190.10">
    <property type="entry name" value="Mur-like, catalytic domain"/>
    <property type="match status" value="1"/>
</dbReference>
<dbReference type="SUPFAM" id="SSF53623">
    <property type="entry name" value="MurD-like peptide ligases, catalytic domain"/>
    <property type="match status" value="1"/>
</dbReference>
<dbReference type="GO" id="GO:0051301">
    <property type="term" value="P:cell division"/>
    <property type="evidence" value="ECO:0007669"/>
    <property type="project" value="UniProtKB-KW"/>
</dbReference>
<dbReference type="GO" id="GO:0004326">
    <property type="term" value="F:tetrahydrofolylpolyglutamate synthase activity"/>
    <property type="evidence" value="ECO:0007669"/>
    <property type="project" value="InterPro"/>
</dbReference>
<evidence type="ECO:0000313" key="14">
    <source>
        <dbReference type="Proteomes" id="UP000231152"/>
    </source>
</evidence>
<evidence type="ECO:0000256" key="5">
    <source>
        <dbReference type="ARBA" id="ARBA00022618"/>
    </source>
</evidence>
<keyword evidence="5 9" id="KW-0132">Cell division</keyword>
<evidence type="ECO:0000256" key="2">
    <source>
        <dbReference type="ARBA" id="ARBA00004752"/>
    </source>
</evidence>
<dbReference type="PANTHER" id="PTHR43692">
    <property type="entry name" value="UDP-N-ACETYLMURAMOYLALANINE--D-GLUTAMATE LIGASE"/>
    <property type="match status" value="1"/>
</dbReference>
<dbReference type="UniPathway" id="UPA00219"/>
<dbReference type="GO" id="GO:0009252">
    <property type="term" value="P:peptidoglycan biosynthetic process"/>
    <property type="evidence" value="ECO:0007669"/>
    <property type="project" value="UniProtKB-UniRule"/>
</dbReference>
<feature type="domain" description="Mur ligase C-terminal" evidence="11">
    <location>
        <begin position="311"/>
        <end position="432"/>
    </location>
</feature>
<dbReference type="EMBL" id="PFET01000013">
    <property type="protein sequence ID" value="PJE75567.1"/>
    <property type="molecule type" value="Genomic_DNA"/>
</dbReference>